<reference evidence="2" key="1">
    <citation type="submission" date="2015-01" db="EMBL/GenBank/DDBJ databases">
        <authorList>
            <person name="Aksoy S."/>
            <person name="Warren W."/>
            <person name="Wilson R.K."/>
        </authorList>
    </citation>
    <scope>NUCLEOTIDE SEQUENCE [LARGE SCALE GENOMIC DNA]</scope>
    <source>
        <strain evidence="2">IAEA</strain>
    </source>
</reference>
<dbReference type="EnsemblMetazoa" id="GPPI009563-RA">
    <property type="protein sequence ID" value="GPPI009563-PA"/>
    <property type="gene ID" value="GPPI009563"/>
</dbReference>
<name>A0A1B0AUY7_9MUSC</name>
<dbReference type="VEuPathDB" id="VectorBase:GPPI009563"/>
<protein>
    <submittedName>
        <fullName evidence="1">Uncharacterized protein</fullName>
    </submittedName>
</protein>
<evidence type="ECO:0000313" key="2">
    <source>
        <dbReference type="Proteomes" id="UP000092460"/>
    </source>
</evidence>
<accession>A0A1B0AUY7</accession>
<proteinExistence type="predicted"/>
<organism evidence="1 2">
    <name type="scientific">Glossina palpalis gambiensis</name>
    <dbReference type="NCBI Taxonomy" id="67801"/>
    <lineage>
        <taxon>Eukaryota</taxon>
        <taxon>Metazoa</taxon>
        <taxon>Ecdysozoa</taxon>
        <taxon>Arthropoda</taxon>
        <taxon>Hexapoda</taxon>
        <taxon>Insecta</taxon>
        <taxon>Pterygota</taxon>
        <taxon>Neoptera</taxon>
        <taxon>Endopterygota</taxon>
        <taxon>Diptera</taxon>
        <taxon>Brachycera</taxon>
        <taxon>Muscomorpha</taxon>
        <taxon>Hippoboscoidea</taxon>
        <taxon>Glossinidae</taxon>
        <taxon>Glossina</taxon>
    </lineage>
</organism>
<dbReference type="Proteomes" id="UP000092460">
    <property type="component" value="Unassembled WGS sequence"/>
</dbReference>
<dbReference type="EMBL" id="JXJN01003834">
    <property type="status" value="NOT_ANNOTATED_CDS"/>
    <property type="molecule type" value="Genomic_DNA"/>
</dbReference>
<keyword evidence="2" id="KW-1185">Reference proteome</keyword>
<evidence type="ECO:0000313" key="1">
    <source>
        <dbReference type="EnsemblMetazoa" id="GPPI009563-PA"/>
    </source>
</evidence>
<dbReference type="AlphaFoldDB" id="A0A1B0AUY7"/>
<reference evidence="1" key="2">
    <citation type="submission" date="2020-05" db="UniProtKB">
        <authorList>
            <consortium name="EnsemblMetazoa"/>
        </authorList>
    </citation>
    <scope>IDENTIFICATION</scope>
    <source>
        <strain evidence="1">IAEA</strain>
    </source>
</reference>
<sequence length="64" mass="6792">MLRSPIMSTPLSIKRFVIGSAELLKGVPTSRRALGINLKICKSVSTSVAMFPVPGGAKITYGML</sequence>